<name>A0AA39EYP2_9HYME</name>
<dbReference type="GO" id="GO:0051721">
    <property type="term" value="F:protein phosphatase 2A binding"/>
    <property type="evidence" value="ECO:0007669"/>
    <property type="project" value="TreeGrafter"/>
</dbReference>
<evidence type="ECO:0000256" key="8">
    <source>
        <dbReference type="SAM" id="MobiDB-lite"/>
    </source>
</evidence>
<comment type="subcellular location">
    <subcellularLocation>
        <location evidence="1">Endoplasmic reticulum</location>
    </subcellularLocation>
</comment>
<reference evidence="10" key="2">
    <citation type="submission" date="2023-03" db="EMBL/GenBank/DDBJ databases">
        <authorList>
            <person name="Inwood S.N."/>
            <person name="Skelly J.G."/>
            <person name="Guhlin J."/>
            <person name="Harrop T.W.R."/>
            <person name="Goldson S.G."/>
            <person name="Dearden P.K."/>
        </authorList>
    </citation>
    <scope>NUCLEOTIDE SEQUENCE</scope>
    <source>
        <strain evidence="10">Irish</strain>
        <tissue evidence="10">Whole body</tissue>
    </source>
</reference>
<dbReference type="AlphaFoldDB" id="A0AA39EYP2"/>
<organism evidence="10 11">
    <name type="scientific">Microctonus aethiopoides</name>
    <dbReference type="NCBI Taxonomy" id="144406"/>
    <lineage>
        <taxon>Eukaryota</taxon>
        <taxon>Metazoa</taxon>
        <taxon>Ecdysozoa</taxon>
        <taxon>Arthropoda</taxon>
        <taxon>Hexapoda</taxon>
        <taxon>Insecta</taxon>
        <taxon>Pterygota</taxon>
        <taxon>Neoptera</taxon>
        <taxon>Endopterygota</taxon>
        <taxon>Hymenoptera</taxon>
        <taxon>Apocrita</taxon>
        <taxon>Ichneumonoidea</taxon>
        <taxon>Braconidae</taxon>
        <taxon>Euphorinae</taxon>
        <taxon>Microctonus</taxon>
    </lineage>
</organism>
<dbReference type="SUPFAM" id="SSF48403">
    <property type="entry name" value="Ankyrin repeat"/>
    <property type="match status" value="1"/>
</dbReference>
<evidence type="ECO:0000256" key="4">
    <source>
        <dbReference type="ARBA" id="ARBA00022824"/>
    </source>
</evidence>
<dbReference type="Proteomes" id="UP001168990">
    <property type="component" value="Unassembled WGS sequence"/>
</dbReference>
<evidence type="ECO:0000256" key="3">
    <source>
        <dbReference type="ARBA" id="ARBA00022618"/>
    </source>
</evidence>
<dbReference type="SMART" id="SM00248">
    <property type="entry name" value="ANK"/>
    <property type="match status" value="2"/>
</dbReference>
<keyword evidence="6" id="KW-0131">Cell cycle</keyword>
<dbReference type="GO" id="GO:0007399">
    <property type="term" value="P:nervous system development"/>
    <property type="evidence" value="ECO:0007669"/>
    <property type="project" value="UniProtKB-ARBA"/>
</dbReference>
<dbReference type="InterPro" id="IPR036770">
    <property type="entry name" value="Ankyrin_rpt-contain_sf"/>
</dbReference>
<dbReference type="InterPro" id="IPR056237">
    <property type="entry name" value="ANKLE2_3rd"/>
</dbReference>
<evidence type="ECO:0000256" key="1">
    <source>
        <dbReference type="ARBA" id="ARBA00004240"/>
    </source>
</evidence>
<evidence type="ECO:0000313" key="10">
    <source>
        <dbReference type="EMBL" id="KAK0159389.1"/>
    </source>
</evidence>
<reference evidence="10" key="1">
    <citation type="journal article" date="2023" name="bioRxiv">
        <title>Scaffold-level genome assemblies of two parasitoid biocontrol wasps reveal the parthenogenesis mechanism and an associated novel virus.</title>
        <authorList>
            <person name="Inwood S."/>
            <person name="Skelly J."/>
            <person name="Guhlin J."/>
            <person name="Harrop T."/>
            <person name="Goldson S."/>
            <person name="Dearden P."/>
        </authorList>
    </citation>
    <scope>NUCLEOTIDE SEQUENCE</scope>
    <source>
        <strain evidence="10">Irish</strain>
        <tissue evidence="10">Whole body</tissue>
    </source>
</reference>
<dbReference type="FunFam" id="1.25.40.20:FF:000072">
    <property type="entry name" value="Ankyrin repeat and LEM domain containing 2"/>
    <property type="match status" value="1"/>
</dbReference>
<dbReference type="PANTHER" id="PTHR12349">
    <property type="entry name" value="ANKYRIN REPEAT AND LEM DOMAIN-CONTAINING PROTEIN 2"/>
    <property type="match status" value="1"/>
</dbReference>
<evidence type="ECO:0000256" key="7">
    <source>
        <dbReference type="PROSITE-ProRule" id="PRU00023"/>
    </source>
</evidence>
<dbReference type="PROSITE" id="PS50088">
    <property type="entry name" value="ANK_REPEAT"/>
    <property type="match status" value="1"/>
</dbReference>
<feature type="repeat" description="ANK" evidence="7">
    <location>
        <begin position="219"/>
        <end position="251"/>
    </location>
</feature>
<dbReference type="GO" id="GO:0031468">
    <property type="term" value="P:nuclear membrane reassembly"/>
    <property type="evidence" value="ECO:0007669"/>
    <property type="project" value="UniProtKB-ARBA"/>
</dbReference>
<proteinExistence type="inferred from homology"/>
<keyword evidence="11" id="KW-1185">Reference proteome</keyword>
<accession>A0AA39EYP2</accession>
<comment type="caution">
    <text evidence="10">The sequence shown here is derived from an EMBL/GenBank/DDBJ whole genome shotgun (WGS) entry which is preliminary data.</text>
</comment>
<evidence type="ECO:0000259" key="9">
    <source>
        <dbReference type="Pfam" id="PF24567"/>
    </source>
</evidence>
<dbReference type="Gene3D" id="1.25.40.20">
    <property type="entry name" value="Ankyrin repeat-containing domain"/>
    <property type="match status" value="1"/>
</dbReference>
<dbReference type="PANTHER" id="PTHR12349:SF4">
    <property type="entry name" value="ANKYRIN REPEAT AND LEM DOMAIN-CONTAINING PROTEIN 2"/>
    <property type="match status" value="1"/>
</dbReference>
<dbReference type="GO" id="GO:0051301">
    <property type="term" value="P:cell division"/>
    <property type="evidence" value="ECO:0007669"/>
    <property type="project" value="UniProtKB-KW"/>
</dbReference>
<gene>
    <name evidence="10" type="ORF">PV328_010269</name>
</gene>
<protein>
    <recommendedName>
        <fullName evidence="9">ANKLE2 third alpha/beta domain-containing protein</fullName>
    </recommendedName>
</protein>
<dbReference type="Pfam" id="PF24567">
    <property type="entry name" value="ANKLE2_3rd"/>
    <property type="match status" value="1"/>
</dbReference>
<feature type="region of interest" description="Disordered" evidence="8">
    <location>
        <begin position="513"/>
        <end position="543"/>
    </location>
</feature>
<dbReference type="GO" id="GO:0005783">
    <property type="term" value="C:endoplasmic reticulum"/>
    <property type="evidence" value="ECO:0007669"/>
    <property type="project" value="UniProtKB-SubCell"/>
</dbReference>
<dbReference type="InterPro" id="IPR002110">
    <property type="entry name" value="Ankyrin_rpt"/>
</dbReference>
<evidence type="ECO:0000256" key="6">
    <source>
        <dbReference type="ARBA" id="ARBA00023306"/>
    </source>
</evidence>
<sequence length="620" mass="71056">MNGENLNEPSPGIIENSNLNQRKKDNVYHAIYIPPESEDTIEVEQLHVYTDKDEALKTIKKYRSGRLKIFKSRVEAEQYAKHGSEKSNGYSTRIQTNAPISEEKTSSFKGLKPQELVAFRKLIESGDLEAVKKTAYENPRYLISSGDTPAILHEGCRYNALHIASSKGSRNVEMCKLILDTVSDPGFVALHYGKDESKTYVNRAQVLLDLYLNTPDKGLNETPLHFAAKYGLKDVVKLLVSYSECIKTLKNKFDQIPLEMICMRRCQNDEDLKKDIRLYLEDQYYVPVLRSEDDTIQPQIGQPFSPTSPPPQYVDPISPRIEVRAFAGPMTKSQAMEFRKKWKTPPRFHGALFKQDKSMTDSPALLTSPKPRDVDIIRLKDTEKGLERVGRDLAEEYSVAWKEFWPFLNDFADLRDDEGLAKLEKYLMEKVITMKTVHKPVSNSPIAYNNVKKIDNNNEETDNMLKKSLMSDFVNELNSMWDKLQVDDENNPEKSLDEMECLIKQMQTCSLNTSISSNSESSDKFYTPPDTPELLSSDELDNESSDDEMFYAEEGDPVFIEGKSPGKIDCAVLNAIPNIIDPDKYPFVYQWKHEMNLAMSKDKFLSFRTTRRRLLMTPEK</sequence>
<evidence type="ECO:0000313" key="11">
    <source>
        <dbReference type="Proteomes" id="UP001168990"/>
    </source>
</evidence>
<keyword evidence="3" id="KW-0132">Cell division</keyword>
<evidence type="ECO:0000256" key="2">
    <source>
        <dbReference type="ARBA" id="ARBA00007597"/>
    </source>
</evidence>
<keyword evidence="4" id="KW-0256">Endoplasmic reticulum</keyword>
<dbReference type="Pfam" id="PF00023">
    <property type="entry name" value="Ank"/>
    <property type="match status" value="1"/>
</dbReference>
<keyword evidence="5 7" id="KW-0040">ANK repeat</keyword>
<feature type="domain" description="ANKLE2 third alpha/beta" evidence="9">
    <location>
        <begin position="284"/>
        <end position="404"/>
    </location>
</feature>
<dbReference type="PROSITE" id="PS50297">
    <property type="entry name" value="ANK_REP_REGION"/>
    <property type="match status" value="1"/>
</dbReference>
<evidence type="ECO:0000256" key="5">
    <source>
        <dbReference type="ARBA" id="ARBA00023043"/>
    </source>
</evidence>
<comment type="similarity">
    <text evidence="2">Belongs to the ANKLE2 family.</text>
</comment>
<dbReference type="EMBL" id="JAQQBS010001424">
    <property type="protein sequence ID" value="KAK0159389.1"/>
    <property type="molecule type" value="Genomic_DNA"/>
</dbReference>